<comment type="caution">
    <text evidence="2">The sequence shown here is derived from an EMBL/GenBank/DDBJ whole genome shotgun (WGS) entry which is preliminary data.</text>
</comment>
<sequence length="109" mass="12289">MGEHRSREHYYMEDRAWIPIALRALNTPSIRPHAQRFLAASPEERLVLRNKWLPRLEQLIEQKKQEKKAARKNSASGSSAQVAGAQTVDGGKVTKAAEKAGAKKNNMQR</sequence>
<feature type="compositionally biased region" description="Low complexity" evidence="1">
    <location>
        <begin position="72"/>
        <end position="94"/>
    </location>
</feature>
<reference evidence="2 3" key="1">
    <citation type="submission" date="2021-12" db="EMBL/GenBank/DDBJ databases">
        <title>High titer production of polyol ester of fatty acids by Rhodotorula paludigena BS15 towards product separation-free biomass refinery.</title>
        <authorList>
            <person name="Mano J."/>
            <person name="Ono H."/>
            <person name="Tanaka T."/>
            <person name="Naito K."/>
            <person name="Sushida H."/>
            <person name="Ike M."/>
            <person name="Tokuyasu K."/>
            <person name="Kitaoka M."/>
        </authorList>
    </citation>
    <scope>NUCLEOTIDE SEQUENCE [LARGE SCALE GENOMIC DNA]</scope>
    <source>
        <strain evidence="2 3">BS15</strain>
    </source>
</reference>
<evidence type="ECO:0000256" key="1">
    <source>
        <dbReference type="SAM" id="MobiDB-lite"/>
    </source>
</evidence>
<keyword evidence="3" id="KW-1185">Reference proteome</keyword>
<evidence type="ECO:0000313" key="3">
    <source>
        <dbReference type="Proteomes" id="UP001342314"/>
    </source>
</evidence>
<protein>
    <submittedName>
        <fullName evidence="2">Uncharacterized protein</fullName>
    </submittedName>
</protein>
<name>A0AAV5GP02_9BASI</name>
<organism evidence="2 3">
    <name type="scientific">Rhodotorula paludigena</name>
    <dbReference type="NCBI Taxonomy" id="86838"/>
    <lineage>
        <taxon>Eukaryota</taxon>
        <taxon>Fungi</taxon>
        <taxon>Dikarya</taxon>
        <taxon>Basidiomycota</taxon>
        <taxon>Pucciniomycotina</taxon>
        <taxon>Microbotryomycetes</taxon>
        <taxon>Sporidiobolales</taxon>
        <taxon>Sporidiobolaceae</taxon>
        <taxon>Rhodotorula</taxon>
    </lineage>
</organism>
<feature type="region of interest" description="Disordered" evidence="1">
    <location>
        <begin position="64"/>
        <end position="109"/>
    </location>
</feature>
<evidence type="ECO:0000313" key="2">
    <source>
        <dbReference type="EMBL" id="GJN91908.1"/>
    </source>
</evidence>
<proteinExistence type="predicted"/>
<dbReference type="Proteomes" id="UP001342314">
    <property type="component" value="Unassembled WGS sequence"/>
</dbReference>
<dbReference type="EMBL" id="BQKY01000010">
    <property type="protein sequence ID" value="GJN91908.1"/>
    <property type="molecule type" value="Genomic_DNA"/>
</dbReference>
<accession>A0AAV5GP02</accession>
<gene>
    <name evidence="2" type="ORF">Rhopal_004933-T1</name>
</gene>
<dbReference type="AlphaFoldDB" id="A0AAV5GP02"/>